<dbReference type="Pfam" id="PF25967">
    <property type="entry name" value="RND-MFP_C"/>
    <property type="match status" value="1"/>
</dbReference>
<gene>
    <name evidence="8" type="ORF">GCM10008027_16570</name>
</gene>
<proteinExistence type="inferred from homology"/>
<feature type="domain" description="Multidrug resistance protein MdtA-like alpha-helical hairpin" evidence="4">
    <location>
        <begin position="96"/>
        <end position="165"/>
    </location>
</feature>
<name>A0ABQ1TEK8_9GAMM</name>
<reference evidence="9" key="1">
    <citation type="journal article" date="2019" name="Int. J. Syst. Evol. Microbiol.">
        <title>The Global Catalogue of Microorganisms (GCM) 10K type strain sequencing project: providing services to taxonomists for standard genome sequencing and annotation.</title>
        <authorList>
            <consortium name="The Broad Institute Genomics Platform"/>
            <consortium name="The Broad Institute Genome Sequencing Center for Infectious Disease"/>
            <person name="Wu L."/>
            <person name="Ma J."/>
        </authorList>
    </citation>
    <scope>NUCLEOTIDE SEQUENCE [LARGE SCALE GENOMIC DNA]</scope>
    <source>
        <strain evidence="9">CGMCC 1.15394</strain>
    </source>
</reference>
<evidence type="ECO:0000313" key="9">
    <source>
        <dbReference type="Proteomes" id="UP000638462"/>
    </source>
</evidence>
<comment type="caution">
    <text evidence="8">The sequence shown here is derived from an EMBL/GenBank/DDBJ whole genome shotgun (WGS) entry which is preliminary data.</text>
</comment>
<evidence type="ECO:0000256" key="1">
    <source>
        <dbReference type="ARBA" id="ARBA00004519"/>
    </source>
</evidence>
<dbReference type="Gene3D" id="1.10.287.470">
    <property type="entry name" value="Helix hairpin bin"/>
    <property type="match status" value="1"/>
</dbReference>
<dbReference type="Gene3D" id="2.40.30.170">
    <property type="match status" value="1"/>
</dbReference>
<feature type="domain" description="Multidrug resistance protein MdtA-like barrel-sandwich hybrid" evidence="5">
    <location>
        <begin position="57"/>
        <end position="194"/>
    </location>
</feature>
<comment type="subcellular location">
    <subcellularLocation>
        <location evidence="1">Cell inner membrane</location>
        <topology evidence="1">Lipid-anchor</topology>
    </subcellularLocation>
</comment>
<feature type="compositionally biased region" description="Basic and acidic residues" evidence="3">
    <location>
        <begin position="395"/>
        <end position="408"/>
    </location>
</feature>
<dbReference type="PROSITE" id="PS51257">
    <property type="entry name" value="PROKAR_LIPOPROTEIN"/>
    <property type="match status" value="1"/>
</dbReference>
<dbReference type="Pfam" id="PF25876">
    <property type="entry name" value="HH_MFP_RND"/>
    <property type="match status" value="1"/>
</dbReference>
<evidence type="ECO:0000259" key="4">
    <source>
        <dbReference type="Pfam" id="PF25876"/>
    </source>
</evidence>
<feature type="region of interest" description="Disordered" evidence="3">
    <location>
        <begin position="385"/>
        <end position="408"/>
    </location>
</feature>
<protein>
    <submittedName>
        <fullName evidence="8">Acriflavin resistance protein</fullName>
    </submittedName>
</protein>
<dbReference type="PANTHER" id="PTHR30158:SF3">
    <property type="entry name" value="MULTIDRUG EFFLUX PUMP SUBUNIT ACRA-RELATED"/>
    <property type="match status" value="1"/>
</dbReference>
<dbReference type="InterPro" id="IPR058626">
    <property type="entry name" value="MdtA-like_b-barrel"/>
</dbReference>
<dbReference type="InterPro" id="IPR058625">
    <property type="entry name" value="MdtA-like_BSH"/>
</dbReference>
<dbReference type="InterPro" id="IPR058624">
    <property type="entry name" value="MdtA-like_HH"/>
</dbReference>
<evidence type="ECO:0000256" key="2">
    <source>
        <dbReference type="ARBA" id="ARBA00009477"/>
    </source>
</evidence>
<dbReference type="RefSeq" id="WP_188728241.1">
    <property type="nucleotide sequence ID" value="NZ_BMIT01000005.1"/>
</dbReference>
<dbReference type="Gene3D" id="2.40.420.20">
    <property type="match status" value="1"/>
</dbReference>
<comment type="similarity">
    <text evidence="2">Belongs to the membrane fusion protein (MFP) (TC 8.A.1) family.</text>
</comment>
<evidence type="ECO:0000259" key="7">
    <source>
        <dbReference type="Pfam" id="PF25967"/>
    </source>
</evidence>
<evidence type="ECO:0000313" key="8">
    <source>
        <dbReference type="EMBL" id="GGE92394.1"/>
    </source>
</evidence>
<keyword evidence="9" id="KW-1185">Reference proteome</keyword>
<dbReference type="PANTHER" id="PTHR30158">
    <property type="entry name" value="ACRA/E-RELATED COMPONENT OF DRUG EFFLUX TRANSPORTER"/>
    <property type="match status" value="1"/>
</dbReference>
<dbReference type="SUPFAM" id="SSF111369">
    <property type="entry name" value="HlyD-like secretion proteins"/>
    <property type="match status" value="1"/>
</dbReference>
<dbReference type="Pfam" id="PF25917">
    <property type="entry name" value="BSH_RND"/>
    <property type="match status" value="1"/>
</dbReference>
<evidence type="ECO:0000256" key="3">
    <source>
        <dbReference type="SAM" id="MobiDB-lite"/>
    </source>
</evidence>
<dbReference type="InterPro" id="IPR006143">
    <property type="entry name" value="RND_pump_MFP"/>
</dbReference>
<organism evidence="8 9">
    <name type="scientific">Pseudoalteromonas gelatinilytica</name>
    <dbReference type="NCBI Taxonomy" id="1703256"/>
    <lineage>
        <taxon>Bacteria</taxon>
        <taxon>Pseudomonadati</taxon>
        <taxon>Pseudomonadota</taxon>
        <taxon>Gammaproteobacteria</taxon>
        <taxon>Alteromonadales</taxon>
        <taxon>Pseudoalteromonadaceae</taxon>
        <taxon>Pseudoalteromonas</taxon>
    </lineage>
</organism>
<accession>A0ABQ1TEK8</accession>
<sequence length="408" mass="44835">MLLNKYVIGCVCLAALVGCSKEQPQVVVEEVVTAEVKQLDVPLYGNYVARTDASLDVEVRARITGFVQSVEFVEGSWVNEGDLLYTIDDRPYRAKLNRVKAALQKDQAALAKAKRDVTRLKPLYEQDAASQLDYDNAISIQEQAQASLSATQAELEETKLDLEYTRVTAPISGMVGSSEADLGALVGSNGISLLTTIQQIDPIFVNFNMSALDYLNAKRRMTSMMEQLQAEQKGKALEGFVRISLPDGSEYRYWGDVSFTDPKISPKTGTFKVRAKLPNPNSELLPGQYTKARIKLSELTDAIVVPEEATQVEQGGIYVMVVLDSGVIERRFIVVEHYGEQGIVASGGLSAGEQVVVKGLHRIRHGQQVKAISLDEFEKRQVAPNTDIIPLAPDKPSKQDDEKNQQGA</sequence>
<dbReference type="Proteomes" id="UP000638462">
    <property type="component" value="Unassembled WGS sequence"/>
</dbReference>
<evidence type="ECO:0000259" key="6">
    <source>
        <dbReference type="Pfam" id="PF25944"/>
    </source>
</evidence>
<dbReference type="EMBL" id="BMIT01000005">
    <property type="protein sequence ID" value="GGE92394.1"/>
    <property type="molecule type" value="Genomic_DNA"/>
</dbReference>
<dbReference type="NCBIfam" id="TIGR01730">
    <property type="entry name" value="RND_mfp"/>
    <property type="match status" value="1"/>
</dbReference>
<feature type="domain" description="Multidrug resistance protein MdtA-like beta-barrel" evidence="6">
    <location>
        <begin position="202"/>
        <end position="296"/>
    </location>
</feature>
<feature type="domain" description="Multidrug resistance protein MdtA-like C-terminal permuted SH3" evidence="7">
    <location>
        <begin position="301"/>
        <end position="362"/>
    </location>
</feature>
<dbReference type="Gene3D" id="2.40.50.100">
    <property type="match status" value="1"/>
</dbReference>
<dbReference type="Pfam" id="PF25944">
    <property type="entry name" value="Beta-barrel_RND"/>
    <property type="match status" value="1"/>
</dbReference>
<evidence type="ECO:0000259" key="5">
    <source>
        <dbReference type="Pfam" id="PF25917"/>
    </source>
</evidence>
<dbReference type="InterPro" id="IPR058627">
    <property type="entry name" value="MdtA-like_C"/>
</dbReference>